<feature type="domain" description="Major facilitator superfamily (MFS) profile" evidence="6">
    <location>
        <begin position="1"/>
        <end position="399"/>
    </location>
</feature>
<keyword evidence="4 5" id="KW-0472">Membrane</keyword>
<sequence>MATDFNWSEMTQAAVLSSFFWGYMATQIPSGLLCKKFGGRNVLLVGVVIWSIFTLLTPIAAKYASTEYVAIFFAVRIGMGLGEGANFPSAYHLCGQWVPKNERTRLMTLINSGTDFGTCTAMLLGPIMTLSMGWQYTFYHFGIMGLVWSVMFYYNVSERPEDDPSTSQQEREYIHFSNKESDDDKGDTTVSDKLSGKSSARTMFMLLSAKSVWAIIVAQTSYNFGWYILLSYLPKILLSLGIEFEKVGYFSMLSYLIVIIMSNVAAQIADTLIVRIGWSVEKTRKLMGAISFLGSSFFYFLLRFTLHDTALSVFILCCGIGCGSFCKAGYLSNYVDIAPKYAGILFGLANTFASIPGIAGPLVTGMILHHYPVDPWHVVFNIIICSNLIGAFVWQTSAKGTTQFH</sequence>
<evidence type="ECO:0000256" key="3">
    <source>
        <dbReference type="ARBA" id="ARBA00022989"/>
    </source>
</evidence>
<feature type="transmembrane region" description="Helical" evidence="5">
    <location>
        <begin position="286"/>
        <end position="304"/>
    </location>
</feature>
<dbReference type="GO" id="GO:0022857">
    <property type="term" value="F:transmembrane transporter activity"/>
    <property type="evidence" value="ECO:0007669"/>
    <property type="project" value="InterPro"/>
</dbReference>
<proteinExistence type="predicted"/>
<keyword evidence="2 5" id="KW-0812">Transmembrane</keyword>
<dbReference type="Proteomes" id="UP001431209">
    <property type="component" value="Unassembled WGS sequence"/>
</dbReference>
<keyword evidence="3 5" id="KW-1133">Transmembrane helix</keyword>
<gene>
    <name evidence="7" type="ORF">AKO1_008110</name>
</gene>
<evidence type="ECO:0000313" key="8">
    <source>
        <dbReference type="Proteomes" id="UP001431209"/>
    </source>
</evidence>
<keyword evidence="8" id="KW-1185">Reference proteome</keyword>
<feature type="transmembrane region" description="Helical" evidence="5">
    <location>
        <begin position="342"/>
        <end position="363"/>
    </location>
</feature>
<evidence type="ECO:0000259" key="6">
    <source>
        <dbReference type="PROSITE" id="PS50850"/>
    </source>
</evidence>
<evidence type="ECO:0000313" key="7">
    <source>
        <dbReference type="EMBL" id="KAL0479301.1"/>
    </source>
</evidence>
<feature type="transmembrane region" description="Helical" evidence="5">
    <location>
        <begin position="41"/>
        <end position="61"/>
    </location>
</feature>
<feature type="transmembrane region" description="Helical" evidence="5">
    <location>
        <begin position="375"/>
        <end position="394"/>
    </location>
</feature>
<feature type="transmembrane region" description="Helical" evidence="5">
    <location>
        <begin position="211"/>
        <end position="233"/>
    </location>
</feature>
<dbReference type="EMBL" id="JAOPGA020000529">
    <property type="protein sequence ID" value="KAL0479301.1"/>
    <property type="molecule type" value="Genomic_DNA"/>
</dbReference>
<reference evidence="7 8" key="1">
    <citation type="submission" date="2024-03" db="EMBL/GenBank/DDBJ databases">
        <title>The Acrasis kona genome and developmental transcriptomes reveal deep origins of eukaryotic multicellular pathways.</title>
        <authorList>
            <person name="Sheikh S."/>
            <person name="Fu C.-J."/>
            <person name="Brown M.W."/>
            <person name="Baldauf S.L."/>
        </authorList>
    </citation>
    <scope>NUCLEOTIDE SEQUENCE [LARGE SCALE GENOMIC DNA]</scope>
    <source>
        <strain evidence="7 8">ATCC MYA-3509</strain>
    </source>
</reference>
<comment type="caution">
    <text evidence="7">The sequence shown here is derived from an EMBL/GenBank/DDBJ whole genome shotgun (WGS) entry which is preliminary data.</text>
</comment>
<feature type="transmembrane region" description="Helical" evidence="5">
    <location>
        <begin position="253"/>
        <end position="274"/>
    </location>
</feature>
<organism evidence="7 8">
    <name type="scientific">Acrasis kona</name>
    <dbReference type="NCBI Taxonomy" id="1008807"/>
    <lineage>
        <taxon>Eukaryota</taxon>
        <taxon>Discoba</taxon>
        <taxon>Heterolobosea</taxon>
        <taxon>Tetramitia</taxon>
        <taxon>Eutetramitia</taxon>
        <taxon>Acrasidae</taxon>
        <taxon>Acrasis</taxon>
    </lineage>
</organism>
<name>A0AAW2YR24_9EUKA</name>
<dbReference type="InterPro" id="IPR011701">
    <property type="entry name" value="MFS"/>
</dbReference>
<feature type="transmembrane region" description="Helical" evidence="5">
    <location>
        <begin position="310"/>
        <end position="330"/>
    </location>
</feature>
<evidence type="ECO:0000256" key="5">
    <source>
        <dbReference type="SAM" id="Phobius"/>
    </source>
</evidence>
<comment type="subcellular location">
    <subcellularLocation>
        <location evidence="1">Membrane</location>
        <topology evidence="1">Multi-pass membrane protein</topology>
    </subcellularLocation>
</comment>
<dbReference type="Pfam" id="PF07690">
    <property type="entry name" value="MFS_1"/>
    <property type="match status" value="1"/>
</dbReference>
<dbReference type="GO" id="GO:0016020">
    <property type="term" value="C:membrane"/>
    <property type="evidence" value="ECO:0007669"/>
    <property type="project" value="UniProtKB-SubCell"/>
</dbReference>
<dbReference type="AlphaFoldDB" id="A0AAW2YR24"/>
<evidence type="ECO:0000256" key="4">
    <source>
        <dbReference type="ARBA" id="ARBA00023136"/>
    </source>
</evidence>
<dbReference type="FunFam" id="1.20.1250.20:FF:000532">
    <property type="entry name" value="SLC (SoLute Carrier) homolog"/>
    <property type="match status" value="1"/>
</dbReference>
<feature type="transmembrane region" description="Helical" evidence="5">
    <location>
        <begin position="138"/>
        <end position="156"/>
    </location>
</feature>
<dbReference type="PANTHER" id="PTHR11662:SF399">
    <property type="entry name" value="FI19708P1-RELATED"/>
    <property type="match status" value="1"/>
</dbReference>
<dbReference type="PANTHER" id="PTHR11662">
    <property type="entry name" value="SOLUTE CARRIER FAMILY 17"/>
    <property type="match status" value="1"/>
</dbReference>
<dbReference type="SUPFAM" id="SSF103473">
    <property type="entry name" value="MFS general substrate transporter"/>
    <property type="match status" value="1"/>
</dbReference>
<dbReference type="PROSITE" id="PS50850">
    <property type="entry name" value="MFS"/>
    <property type="match status" value="1"/>
</dbReference>
<dbReference type="InterPro" id="IPR050382">
    <property type="entry name" value="MFS_Na/Anion_cotransporter"/>
</dbReference>
<accession>A0AAW2YR24</accession>
<evidence type="ECO:0000256" key="1">
    <source>
        <dbReference type="ARBA" id="ARBA00004141"/>
    </source>
</evidence>
<feature type="transmembrane region" description="Helical" evidence="5">
    <location>
        <begin position="12"/>
        <end position="34"/>
    </location>
</feature>
<dbReference type="InterPro" id="IPR020846">
    <property type="entry name" value="MFS_dom"/>
</dbReference>
<dbReference type="InterPro" id="IPR036259">
    <property type="entry name" value="MFS_trans_sf"/>
</dbReference>
<dbReference type="Gene3D" id="1.20.1250.20">
    <property type="entry name" value="MFS general substrate transporter like domains"/>
    <property type="match status" value="2"/>
</dbReference>
<protein>
    <recommendedName>
        <fullName evidence="6">Major facilitator superfamily (MFS) profile domain-containing protein</fullName>
    </recommendedName>
</protein>
<evidence type="ECO:0000256" key="2">
    <source>
        <dbReference type="ARBA" id="ARBA00022692"/>
    </source>
</evidence>